<gene>
    <name evidence="2" type="ORF">KDA27_09520</name>
</gene>
<sequence length="397" mass="41367">MKIQSRTTSAAQVSQNDAQATIRNATEAKNQPTTQTAGSASRTPERSSAAKQSIPTREAATRAVEQNLVSNYLREKLVDAGRNARRDLSNPADGAGVLQDPRQAAVETGDPGLPGIERENPLDGIGSDPLAEAADRSNWNVGGKPQQNGGRPDPLHGAFDPMDQFQERLGSKIGERSSGTAGQETDPNSQSDGDPWTFAGLTFAGLAGGLVSGPVGVAGGVAAAVVGGLNYVYDAIIEDMDSDVPETVDHQAVNDAKAEAPENEGSPGGGDVSDDEEDAATLEYILDNETSPHPDDTSGDNPNPEPTPDLTQRQWVDPHDTVSTPADPYATQPSAEELQQRIDSMQRFGPRTQNAINPGDHGGEVGGNPDAPLPEDLPGEDPVGDPGSPDGPNQPNA</sequence>
<proteinExistence type="predicted"/>
<feature type="region of interest" description="Disordered" evidence="1">
    <location>
        <begin position="81"/>
        <end position="161"/>
    </location>
</feature>
<evidence type="ECO:0000313" key="3">
    <source>
        <dbReference type="Proteomes" id="UP000739538"/>
    </source>
</evidence>
<comment type="caution">
    <text evidence="2">The sequence shown here is derived from an EMBL/GenBank/DDBJ whole genome shotgun (WGS) entry which is preliminary data.</text>
</comment>
<evidence type="ECO:0000256" key="1">
    <source>
        <dbReference type="SAM" id="MobiDB-lite"/>
    </source>
</evidence>
<feature type="region of interest" description="Disordered" evidence="1">
    <location>
        <begin position="173"/>
        <end position="196"/>
    </location>
</feature>
<feature type="region of interest" description="Disordered" evidence="1">
    <location>
        <begin position="255"/>
        <end position="397"/>
    </location>
</feature>
<dbReference type="AlphaFoldDB" id="A0A956NBQ8"/>
<feature type="compositionally biased region" description="Polar residues" evidence="1">
    <location>
        <begin position="137"/>
        <end position="149"/>
    </location>
</feature>
<reference evidence="2" key="2">
    <citation type="journal article" date="2021" name="Microbiome">
        <title>Successional dynamics and alternative stable states in a saline activated sludge microbial community over 9 years.</title>
        <authorList>
            <person name="Wang Y."/>
            <person name="Ye J."/>
            <person name="Ju F."/>
            <person name="Liu L."/>
            <person name="Boyd J.A."/>
            <person name="Deng Y."/>
            <person name="Parks D.H."/>
            <person name="Jiang X."/>
            <person name="Yin X."/>
            <person name="Woodcroft B.J."/>
            <person name="Tyson G.W."/>
            <person name="Hugenholtz P."/>
            <person name="Polz M.F."/>
            <person name="Zhang T."/>
        </authorList>
    </citation>
    <scope>NUCLEOTIDE SEQUENCE</scope>
    <source>
        <strain evidence="2">HKST-UBA02</strain>
    </source>
</reference>
<dbReference type="EMBL" id="JAGQHS010000039">
    <property type="protein sequence ID" value="MCA9756028.1"/>
    <property type="molecule type" value="Genomic_DNA"/>
</dbReference>
<feature type="compositionally biased region" description="Polar residues" evidence="1">
    <location>
        <begin position="177"/>
        <end position="192"/>
    </location>
</feature>
<name>A0A956NBQ8_UNCEI</name>
<protein>
    <submittedName>
        <fullName evidence="2">Uncharacterized protein</fullName>
    </submittedName>
</protein>
<reference evidence="2" key="1">
    <citation type="submission" date="2020-04" db="EMBL/GenBank/DDBJ databases">
        <authorList>
            <person name="Zhang T."/>
        </authorList>
    </citation>
    <scope>NUCLEOTIDE SEQUENCE</scope>
    <source>
        <strain evidence="2">HKST-UBA02</strain>
    </source>
</reference>
<accession>A0A956NBQ8</accession>
<organism evidence="2 3">
    <name type="scientific">Eiseniibacteriota bacterium</name>
    <dbReference type="NCBI Taxonomy" id="2212470"/>
    <lineage>
        <taxon>Bacteria</taxon>
        <taxon>Candidatus Eiseniibacteriota</taxon>
    </lineage>
</organism>
<evidence type="ECO:0000313" key="2">
    <source>
        <dbReference type="EMBL" id="MCA9756028.1"/>
    </source>
</evidence>
<feature type="compositionally biased region" description="Polar residues" evidence="1">
    <location>
        <begin position="1"/>
        <end position="42"/>
    </location>
</feature>
<feature type="region of interest" description="Disordered" evidence="1">
    <location>
        <begin position="1"/>
        <end position="68"/>
    </location>
</feature>
<dbReference type="Proteomes" id="UP000739538">
    <property type="component" value="Unassembled WGS sequence"/>
</dbReference>